<organism evidence="3 4">
    <name type="scientific">Sporormia fimetaria CBS 119925</name>
    <dbReference type="NCBI Taxonomy" id="1340428"/>
    <lineage>
        <taxon>Eukaryota</taxon>
        <taxon>Fungi</taxon>
        <taxon>Dikarya</taxon>
        <taxon>Ascomycota</taxon>
        <taxon>Pezizomycotina</taxon>
        <taxon>Dothideomycetes</taxon>
        <taxon>Pleosporomycetidae</taxon>
        <taxon>Pleosporales</taxon>
        <taxon>Sporormiaceae</taxon>
        <taxon>Sporormia</taxon>
    </lineage>
</organism>
<evidence type="ECO:0000256" key="1">
    <source>
        <dbReference type="SAM" id="MobiDB-lite"/>
    </source>
</evidence>
<dbReference type="PROSITE" id="PS00028">
    <property type="entry name" value="ZINC_FINGER_C2H2_1"/>
    <property type="match status" value="2"/>
</dbReference>
<dbReference type="AlphaFoldDB" id="A0A6A6VIR0"/>
<evidence type="ECO:0000313" key="4">
    <source>
        <dbReference type="Proteomes" id="UP000799440"/>
    </source>
</evidence>
<proteinExistence type="predicted"/>
<feature type="region of interest" description="Disordered" evidence="1">
    <location>
        <begin position="586"/>
        <end position="649"/>
    </location>
</feature>
<evidence type="ECO:0000313" key="3">
    <source>
        <dbReference type="EMBL" id="KAF2749594.1"/>
    </source>
</evidence>
<sequence length="649" mass="73306">MEPDEPQVLQYTPRHSNSFKRPRRSLQSSTPLGSVSEGATPSPRLSGQTQLTPEVIEHINALKHLDNQQVILLLEAARNGGEQLRIPSSLGALTTRVDRIRMPGPDRSSMSTLASSRSSYLSVPSSRVTSILSDPRSSVASTDSSFTHYSAASRLSTASSRLSTLSVTSAPKNFACTFCDKALKSKPYWKSHEEEFHEQRLTWRCPDCQQIFHAGKRFREHHTKLHNCEDCKQPRESGQPTSRKASPCVKKYEIVMHDKDAWGCGFCAALLTTWEERCEHIALHFEEKRCKWNFTNVIVGLLKQAEVSQAWQSLLTQRHGDEQNWPQFTWESKKCNRLRYKLEVKWDTRMFDIEALVQETYDLAETEGIANEVTERIEKVEPTDTAEITDCKVEMFDFPSAPTVASSQEIPPETHMMDLDPEPVQSMPQPEVQQTHWPVPPDMSQNVMNPAVSMDAFNGYAANAMHTMSTNYTQHTHSVSHSYHQPSWPEAGFASTPDLLNFQAQGNYMDYAPAAKEVIVPTSQFANFGRPTSQHSQHQFVRPGSQQSAHAGFGHYPRQSMPASFMPQITGANARRFTPKLVHIAATSQRISPGEKGPPPPPKDEHRFAKPMNLMRRRGSNNSQLSQISQQTMVPQQRDMGWNDEYNWG</sequence>
<dbReference type="EMBL" id="MU006566">
    <property type="protein sequence ID" value="KAF2749594.1"/>
    <property type="molecule type" value="Genomic_DNA"/>
</dbReference>
<feature type="region of interest" description="Disordered" evidence="1">
    <location>
        <begin position="1"/>
        <end position="48"/>
    </location>
</feature>
<dbReference type="InterPro" id="IPR013087">
    <property type="entry name" value="Znf_C2H2_type"/>
</dbReference>
<feature type="compositionally biased region" description="Polar residues" evidence="1">
    <location>
        <begin position="25"/>
        <end position="48"/>
    </location>
</feature>
<dbReference type="OrthoDB" id="654211at2759"/>
<evidence type="ECO:0000259" key="2">
    <source>
        <dbReference type="PROSITE" id="PS00028"/>
    </source>
</evidence>
<keyword evidence="4" id="KW-1185">Reference proteome</keyword>
<dbReference type="Proteomes" id="UP000799440">
    <property type="component" value="Unassembled WGS sequence"/>
</dbReference>
<dbReference type="Gene3D" id="3.30.160.60">
    <property type="entry name" value="Classic Zinc Finger"/>
    <property type="match status" value="1"/>
</dbReference>
<reference evidence="3" key="1">
    <citation type="journal article" date="2020" name="Stud. Mycol.">
        <title>101 Dothideomycetes genomes: a test case for predicting lifestyles and emergence of pathogens.</title>
        <authorList>
            <person name="Haridas S."/>
            <person name="Albert R."/>
            <person name="Binder M."/>
            <person name="Bloem J."/>
            <person name="Labutti K."/>
            <person name="Salamov A."/>
            <person name="Andreopoulos B."/>
            <person name="Baker S."/>
            <person name="Barry K."/>
            <person name="Bills G."/>
            <person name="Bluhm B."/>
            <person name="Cannon C."/>
            <person name="Castanera R."/>
            <person name="Culley D."/>
            <person name="Daum C."/>
            <person name="Ezra D."/>
            <person name="Gonzalez J."/>
            <person name="Henrissat B."/>
            <person name="Kuo A."/>
            <person name="Liang C."/>
            <person name="Lipzen A."/>
            <person name="Lutzoni F."/>
            <person name="Magnuson J."/>
            <person name="Mondo S."/>
            <person name="Nolan M."/>
            <person name="Ohm R."/>
            <person name="Pangilinan J."/>
            <person name="Park H.-J."/>
            <person name="Ramirez L."/>
            <person name="Alfaro M."/>
            <person name="Sun H."/>
            <person name="Tritt A."/>
            <person name="Yoshinaga Y."/>
            <person name="Zwiers L.-H."/>
            <person name="Turgeon B."/>
            <person name="Goodwin S."/>
            <person name="Spatafora J."/>
            <person name="Crous P."/>
            <person name="Grigoriev I."/>
        </authorList>
    </citation>
    <scope>NUCLEOTIDE SEQUENCE</scope>
    <source>
        <strain evidence="3">CBS 119925</strain>
    </source>
</reference>
<feature type="domain" description="C2H2-type" evidence="2">
    <location>
        <begin position="205"/>
        <end position="226"/>
    </location>
</feature>
<feature type="compositionally biased region" description="Low complexity" evidence="1">
    <location>
        <begin position="620"/>
        <end position="631"/>
    </location>
</feature>
<name>A0A6A6VIR0_9PLEO</name>
<feature type="domain" description="C2H2-type" evidence="2">
    <location>
        <begin position="176"/>
        <end position="197"/>
    </location>
</feature>
<dbReference type="SMART" id="SM00355">
    <property type="entry name" value="ZnF_C2H2"/>
    <property type="match status" value="3"/>
</dbReference>
<protein>
    <recommendedName>
        <fullName evidence="2">C2H2-type domain-containing protein</fullName>
    </recommendedName>
</protein>
<accession>A0A6A6VIR0</accession>
<gene>
    <name evidence="3" type="ORF">M011DRAFT_475664</name>
</gene>